<dbReference type="PROSITE" id="PS51354">
    <property type="entry name" value="GLUTAREDOXIN_2"/>
    <property type="match status" value="1"/>
</dbReference>
<dbReference type="OrthoDB" id="423313at2759"/>
<reference evidence="3" key="1">
    <citation type="submission" date="2021-08" db="EMBL/GenBank/DDBJ databases">
        <title>WGS assembly of Ceratopteris richardii.</title>
        <authorList>
            <person name="Marchant D.B."/>
            <person name="Chen G."/>
            <person name="Jenkins J."/>
            <person name="Shu S."/>
            <person name="Leebens-Mack J."/>
            <person name="Grimwood J."/>
            <person name="Schmutz J."/>
            <person name="Soltis P."/>
            <person name="Soltis D."/>
            <person name="Chen Z.-H."/>
        </authorList>
    </citation>
    <scope>NUCLEOTIDE SEQUENCE</scope>
    <source>
        <strain evidence="3">Whitten #5841</strain>
        <tissue evidence="3">Leaf</tissue>
    </source>
</reference>
<evidence type="ECO:0000313" key="3">
    <source>
        <dbReference type="EMBL" id="KAH7444217.1"/>
    </source>
</evidence>
<dbReference type="Pfam" id="PF23733">
    <property type="entry name" value="GRXCR1-2_C"/>
    <property type="match status" value="1"/>
</dbReference>
<dbReference type="InterPro" id="IPR036249">
    <property type="entry name" value="Thioredoxin-like_sf"/>
</dbReference>
<feature type="region of interest" description="Disordered" evidence="1">
    <location>
        <begin position="1"/>
        <end position="52"/>
    </location>
</feature>
<evidence type="ECO:0000313" key="4">
    <source>
        <dbReference type="Proteomes" id="UP000825935"/>
    </source>
</evidence>
<dbReference type="Proteomes" id="UP000825935">
    <property type="component" value="Chromosome 2"/>
</dbReference>
<evidence type="ECO:0000259" key="2">
    <source>
        <dbReference type="Pfam" id="PF00462"/>
    </source>
</evidence>
<sequence length="512" mass="56210">MGGSSSKNQRNRGDEKNAPLPRSFSISSSSFRADGGSPKRTSWKSGSKETSATDMCKTYDMDSQCIRSPKLRSAREYNNVTGASSKERTNNALLELTDDLTHLKSSSRKSFPSPLSDSLSQLVQAKPRRRSCLHNGDGVENSHAMDMVREGRDLPHQISESVDGLSGLRLLLSPAATPLRSFASPSRIGTFSNTLLSSAGLVLNQTNETGGLVNAQTFQAIKVTSSRLEQMGDSEEVCSPLFDPSILETFEKAVRSLSNDSWTWQGSDATSSSCSRVECCASDTFSDAESLNHHKEEDCLFQQSQQSFCGKLHAEGTPFNAGTGELHRKRIGILKKKPSCRMTLLQSGSFFEKDNLDCFDAKCPPGCEDRIVLYFTSLRGIRKTYEDCWTVRLILKGFGVHVDERDVSMHSKFRQELTNTVGAVAIVPRLFVKGKYIGGVEEVKHLHELGILGNLLEGLPADLNSMCNVCGDIRFIPCTSCSGSCKLVVHKEVLRCPDCNENGLMMCPLCQK</sequence>
<dbReference type="EMBL" id="CM035407">
    <property type="protein sequence ID" value="KAH7444216.1"/>
    <property type="molecule type" value="Genomic_DNA"/>
</dbReference>
<dbReference type="Gene3D" id="3.40.30.10">
    <property type="entry name" value="Glutaredoxin"/>
    <property type="match status" value="1"/>
</dbReference>
<dbReference type="PANTHER" id="PTHR45669">
    <property type="entry name" value="GLUTAREDOXIN DOMAIN-CONTAINING CYSTEINE-RICH PROTEIN CG12206-RELATED"/>
    <property type="match status" value="1"/>
</dbReference>
<name>A0A8T2V703_CERRI</name>
<dbReference type="Pfam" id="PF00462">
    <property type="entry name" value="Glutaredoxin"/>
    <property type="match status" value="1"/>
</dbReference>
<feature type="domain" description="Glutaredoxin" evidence="2">
    <location>
        <begin position="372"/>
        <end position="437"/>
    </location>
</feature>
<accession>A0A8T2V703</accession>
<keyword evidence="4" id="KW-1185">Reference proteome</keyword>
<dbReference type="InterPro" id="IPR002109">
    <property type="entry name" value="Glutaredoxin"/>
</dbReference>
<dbReference type="PANTHER" id="PTHR45669:SF22">
    <property type="entry name" value="GLUTAREDOXIN DOMAIN-CONTAINING CYSTEINE-RICH PROTEIN CG12206-RELATED"/>
    <property type="match status" value="1"/>
</dbReference>
<comment type="caution">
    <text evidence="3">The sequence shown here is derived from an EMBL/GenBank/DDBJ whole genome shotgun (WGS) entry which is preliminary data.</text>
</comment>
<dbReference type="CDD" id="cd03031">
    <property type="entry name" value="GRX_GRX_like"/>
    <property type="match status" value="1"/>
</dbReference>
<dbReference type="AlphaFoldDB" id="A0A8T2V703"/>
<evidence type="ECO:0000256" key="1">
    <source>
        <dbReference type="SAM" id="MobiDB-lite"/>
    </source>
</evidence>
<dbReference type="EMBL" id="CM035407">
    <property type="protein sequence ID" value="KAH7444217.1"/>
    <property type="molecule type" value="Genomic_DNA"/>
</dbReference>
<feature type="compositionally biased region" description="Polar residues" evidence="1">
    <location>
        <begin position="39"/>
        <end position="52"/>
    </location>
</feature>
<dbReference type="EMBL" id="CM035407">
    <property type="protein sequence ID" value="KAH7444215.1"/>
    <property type="molecule type" value="Genomic_DNA"/>
</dbReference>
<dbReference type="SUPFAM" id="SSF52833">
    <property type="entry name" value="Thioredoxin-like"/>
    <property type="match status" value="1"/>
</dbReference>
<protein>
    <recommendedName>
        <fullName evidence="2">Glutaredoxin domain-containing protein</fullName>
    </recommendedName>
</protein>
<gene>
    <name evidence="3" type="ORF">KP509_02G070100</name>
</gene>
<proteinExistence type="predicted"/>
<organism evidence="3 4">
    <name type="scientific">Ceratopteris richardii</name>
    <name type="common">Triangle waterfern</name>
    <dbReference type="NCBI Taxonomy" id="49495"/>
    <lineage>
        <taxon>Eukaryota</taxon>
        <taxon>Viridiplantae</taxon>
        <taxon>Streptophyta</taxon>
        <taxon>Embryophyta</taxon>
        <taxon>Tracheophyta</taxon>
        <taxon>Polypodiopsida</taxon>
        <taxon>Polypodiidae</taxon>
        <taxon>Polypodiales</taxon>
        <taxon>Pteridineae</taxon>
        <taxon>Pteridaceae</taxon>
        <taxon>Parkerioideae</taxon>
        <taxon>Ceratopteris</taxon>
    </lineage>
</organism>